<dbReference type="InterPro" id="IPR007466">
    <property type="entry name" value="Peptidyl-Arg-deiminase_porph"/>
</dbReference>
<dbReference type="Gene3D" id="3.75.10.10">
    <property type="entry name" value="L-arginine/glycine Amidinotransferase, Chain A"/>
    <property type="match status" value="1"/>
</dbReference>
<comment type="caution">
    <text evidence="2">The sequence shown here is derived from an EMBL/GenBank/DDBJ whole genome shotgun (WGS) entry which is preliminary data.</text>
</comment>
<gene>
    <name evidence="2" type="ORF">ACFP58_12600</name>
</gene>
<protein>
    <submittedName>
        <fullName evidence="2">Agmatine deiminase family protein</fullName>
    </submittedName>
</protein>
<accession>A0ABW1W890</accession>
<sequence>MASCVNFLICNDIIIAAQYDDINGDSAIVQLEKALFQHHVMGVHKKDLVFGGINIYYTNWQQPAMVKKCII</sequence>
<dbReference type="SUPFAM" id="SSF55909">
    <property type="entry name" value="Pentein"/>
    <property type="match status" value="1"/>
</dbReference>
<dbReference type="RefSeq" id="WP_201563075.1">
    <property type="nucleotide sequence ID" value="NZ_CAJGZK010000011.1"/>
</dbReference>
<reference evidence="3" key="1">
    <citation type="journal article" date="2019" name="Int. J. Syst. Evol. Microbiol.">
        <title>The Global Catalogue of Microorganisms (GCM) 10K type strain sequencing project: providing services to taxonomists for standard genome sequencing and annotation.</title>
        <authorList>
            <consortium name="The Broad Institute Genomics Platform"/>
            <consortium name="The Broad Institute Genome Sequencing Center for Infectious Disease"/>
            <person name="Wu L."/>
            <person name="Ma J."/>
        </authorList>
    </citation>
    <scope>NUCLEOTIDE SEQUENCE [LARGE SCALE GENOMIC DNA]</scope>
    <source>
        <strain evidence="3">CCM 2050</strain>
    </source>
</reference>
<organism evidence="2 3">
    <name type="scientific">Psychrobacter glacincola</name>
    <dbReference type="NCBI Taxonomy" id="56810"/>
    <lineage>
        <taxon>Bacteria</taxon>
        <taxon>Pseudomonadati</taxon>
        <taxon>Pseudomonadota</taxon>
        <taxon>Gammaproteobacteria</taxon>
        <taxon>Moraxellales</taxon>
        <taxon>Moraxellaceae</taxon>
        <taxon>Psychrobacter</taxon>
    </lineage>
</organism>
<keyword evidence="3" id="KW-1185">Reference proteome</keyword>
<evidence type="ECO:0000256" key="1">
    <source>
        <dbReference type="ARBA" id="ARBA00022801"/>
    </source>
</evidence>
<evidence type="ECO:0000313" key="3">
    <source>
        <dbReference type="Proteomes" id="UP001596264"/>
    </source>
</evidence>
<proteinExistence type="predicted"/>
<dbReference type="EMBL" id="JBHSTZ010000062">
    <property type="protein sequence ID" value="MFC6382281.1"/>
    <property type="molecule type" value="Genomic_DNA"/>
</dbReference>
<evidence type="ECO:0000313" key="2">
    <source>
        <dbReference type="EMBL" id="MFC6382281.1"/>
    </source>
</evidence>
<name>A0ABW1W890_9GAMM</name>
<dbReference type="Proteomes" id="UP001596264">
    <property type="component" value="Unassembled WGS sequence"/>
</dbReference>
<dbReference type="Pfam" id="PF04371">
    <property type="entry name" value="PAD_porph"/>
    <property type="match status" value="1"/>
</dbReference>
<keyword evidence="1" id="KW-0378">Hydrolase</keyword>